<organism evidence="1 2">
    <name type="scientific">Araneus ventricosus</name>
    <name type="common">Orbweaver spider</name>
    <name type="synonym">Epeira ventricosa</name>
    <dbReference type="NCBI Taxonomy" id="182803"/>
    <lineage>
        <taxon>Eukaryota</taxon>
        <taxon>Metazoa</taxon>
        <taxon>Ecdysozoa</taxon>
        <taxon>Arthropoda</taxon>
        <taxon>Chelicerata</taxon>
        <taxon>Arachnida</taxon>
        <taxon>Araneae</taxon>
        <taxon>Araneomorphae</taxon>
        <taxon>Entelegynae</taxon>
        <taxon>Araneoidea</taxon>
        <taxon>Araneidae</taxon>
        <taxon>Araneus</taxon>
    </lineage>
</organism>
<proteinExistence type="predicted"/>
<keyword evidence="2" id="KW-1185">Reference proteome</keyword>
<comment type="caution">
    <text evidence="1">The sequence shown here is derived from an EMBL/GenBank/DDBJ whole genome shotgun (WGS) entry which is preliminary data.</text>
</comment>
<gene>
    <name evidence="1" type="ORF">AVEN_270685_1</name>
</gene>
<dbReference type="EMBL" id="BGPR01001098">
    <property type="protein sequence ID" value="GBM45372.1"/>
    <property type="molecule type" value="Genomic_DNA"/>
</dbReference>
<evidence type="ECO:0000313" key="1">
    <source>
        <dbReference type="EMBL" id="GBM45372.1"/>
    </source>
</evidence>
<evidence type="ECO:0000313" key="2">
    <source>
        <dbReference type="Proteomes" id="UP000499080"/>
    </source>
</evidence>
<dbReference type="Proteomes" id="UP000499080">
    <property type="component" value="Unassembled WGS sequence"/>
</dbReference>
<accession>A0A4Y2FV28</accession>
<dbReference type="AlphaFoldDB" id="A0A4Y2FV28"/>
<reference evidence="1 2" key="1">
    <citation type="journal article" date="2019" name="Sci. Rep.">
        <title>Orb-weaving spider Araneus ventricosus genome elucidates the spidroin gene catalogue.</title>
        <authorList>
            <person name="Kono N."/>
            <person name="Nakamura H."/>
            <person name="Ohtoshi R."/>
            <person name="Moran D.A.P."/>
            <person name="Shinohara A."/>
            <person name="Yoshida Y."/>
            <person name="Fujiwara M."/>
            <person name="Mori M."/>
            <person name="Tomita M."/>
            <person name="Arakawa K."/>
        </authorList>
    </citation>
    <scope>NUCLEOTIDE SEQUENCE [LARGE SCALE GENOMIC DNA]</scope>
</reference>
<name>A0A4Y2FV28_ARAVE</name>
<protein>
    <submittedName>
        <fullName evidence="1">Uncharacterized protein</fullName>
    </submittedName>
</protein>
<sequence length="121" mass="13718">MNAADLRDLILGNEAYENDPKSVEDFMSSIVEARKRKKEHSEKFELENKLEFEKNKIRESETRGSVSVRKGHDRYRVFKNLPAGVVRKSGEEMPSQVSSSSSVCCSKLRGPLQNSLRVASK</sequence>